<dbReference type="AlphaFoldDB" id="A0A371FSV9"/>
<evidence type="ECO:0000313" key="2">
    <source>
        <dbReference type="Proteomes" id="UP000257109"/>
    </source>
</evidence>
<protein>
    <submittedName>
        <fullName evidence="1">Movement protein</fullName>
    </submittedName>
</protein>
<reference evidence="1" key="1">
    <citation type="submission" date="2018-05" db="EMBL/GenBank/DDBJ databases">
        <title>Draft genome of Mucuna pruriens seed.</title>
        <authorList>
            <person name="Nnadi N.E."/>
            <person name="Vos R."/>
            <person name="Hasami M.H."/>
            <person name="Devisetty U.K."/>
            <person name="Aguiy J.C."/>
        </authorList>
    </citation>
    <scope>NUCLEOTIDE SEQUENCE [LARGE SCALE GENOMIC DNA]</scope>
    <source>
        <strain evidence="1">JCA_2017</strain>
    </source>
</reference>
<sequence>MTRCLHEAYLNKIKDSATSANQNEIHIVEYEYPRARNDQIINILKQNELDEHIKKGYNYIHLGLIQIAAKPNYRLGINSPILMMLRDIRCKKFKDSIISIVESNLHDGPAFFNCYPNFSMNLRNDKTSKSIKLYTKLPNDIFDEDSGPIQIISLKTIT</sequence>
<dbReference type="InterPro" id="IPR051596">
    <property type="entry name" value="Caulimoviridae_Movement"/>
</dbReference>
<evidence type="ECO:0000313" key="1">
    <source>
        <dbReference type="EMBL" id="RDX81386.1"/>
    </source>
</evidence>
<dbReference type="Pfam" id="PF01107">
    <property type="entry name" value="MP"/>
    <property type="match status" value="1"/>
</dbReference>
<proteinExistence type="predicted"/>
<dbReference type="EMBL" id="QJKJ01007946">
    <property type="protein sequence ID" value="RDX81386.1"/>
    <property type="molecule type" value="Genomic_DNA"/>
</dbReference>
<comment type="caution">
    <text evidence="1">The sequence shown here is derived from an EMBL/GenBank/DDBJ whole genome shotgun (WGS) entry which is preliminary data.</text>
</comment>
<accession>A0A371FSV9</accession>
<name>A0A371FSV9_MUCPR</name>
<dbReference type="OrthoDB" id="1436172at2759"/>
<organism evidence="1 2">
    <name type="scientific">Mucuna pruriens</name>
    <name type="common">Velvet bean</name>
    <name type="synonym">Dolichos pruriens</name>
    <dbReference type="NCBI Taxonomy" id="157652"/>
    <lineage>
        <taxon>Eukaryota</taxon>
        <taxon>Viridiplantae</taxon>
        <taxon>Streptophyta</taxon>
        <taxon>Embryophyta</taxon>
        <taxon>Tracheophyta</taxon>
        <taxon>Spermatophyta</taxon>
        <taxon>Magnoliopsida</taxon>
        <taxon>eudicotyledons</taxon>
        <taxon>Gunneridae</taxon>
        <taxon>Pentapetalae</taxon>
        <taxon>rosids</taxon>
        <taxon>fabids</taxon>
        <taxon>Fabales</taxon>
        <taxon>Fabaceae</taxon>
        <taxon>Papilionoideae</taxon>
        <taxon>50 kb inversion clade</taxon>
        <taxon>NPAAA clade</taxon>
        <taxon>indigoferoid/millettioid clade</taxon>
        <taxon>Phaseoleae</taxon>
        <taxon>Mucuna</taxon>
    </lineage>
</organism>
<dbReference type="Proteomes" id="UP000257109">
    <property type="component" value="Unassembled WGS sequence"/>
</dbReference>
<dbReference type="PANTHER" id="PTHR47599:SF4">
    <property type="entry name" value="POLYPROTEIN"/>
    <property type="match status" value="1"/>
</dbReference>
<dbReference type="PANTHER" id="PTHR47599">
    <property type="entry name" value="CELL-TO-CELL MOVEMENT PROTEIN"/>
    <property type="match status" value="1"/>
</dbReference>
<keyword evidence="2" id="KW-1185">Reference proteome</keyword>
<dbReference type="InterPro" id="IPR028919">
    <property type="entry name" value="Viral_movement"/>
</dbReference>
<feature type="non-terminal residue" evidence="1">
    <location>
        <position position="1"/>
    </location>
</feature>
<gene>
    <name evidence="1" type="ORF">CR513_37945</name>
</gene>